<dbReference type="EMBL" id="CM004480">
    <property type="protein sequence ID" value="OCT68453.1"/>
    <property type="molecule type" value="Genomic_DNA"/>
</dbReference>
<protein>
    <submittedName>
        <fullName evidence="2">Uncharacterized protein</fullName>
    </submittedName>
</protein>
<feature type="transmembrane region" description="Helical" evidence="1">
    <location>
        <begin position="35"/>
        <end position="55"/>
    </location>
</feature>
<keyword evidence="1" id="KW-0812">Transmembrane</keyword>
<sequence>MINKGVYRYNLPTVIPFSYSHNKLVNSFRNIFGSYYHFSVLLWICSTFNTILSLLSAKTHVYKLRTLYLKTRKWDKSKLNSDQQNLHPNLVSKCGDCTVMD</sequence>
<evidence type="ECO:0000313" key="2">
    <source>
        <dbReference type="EMBL" id="OCT68453.1"/>
    </source>
</evidence>
<evidence type="ECO:0000313" key="3">
    <source>
        <dbReference type="Proteomes" id="UP000694892"/>
    </source>
</evidence>
<accession>A0A974C8F3</accession>
<keyword evidence="1" id="KW-0472">Membrane</keyword>
<organism evidence="2 3">
    <name type="scientific">Xenopus laevis</name>
    <name type="common">African clawed frog</name>
    <dbReference type="NCBI Taxonomy" id="8355"/>
    <lineage>
        <taxon>Eukaryota</taxon>
        <taxon>Metazoa</taxon>
        <taxon>Chordata</taxon>
        <taxon>Craniata</taxon>
        <taxon>Vertebrata</taxon>
        <taxon>Euteleostomi</taxon>
        <taxon>Amphibia</taxon>
        <taxon>Batrachia</taxon>
        <taxon>Anura</taxon>
        <taxon>Pipoidea</taxon>
        <taxon>Pipidae</taxon>
        <taxon>Xenopodinae</taxon>
        <taxon>Xenopus</taxon>
        <taxon>Xenopus</taxon>
    </lineage>
</organism>
<proteinExistence type="predicted"/>
<reference evidence="3" key="1">
    <citation type="journal article" date="2016" name="Nature">
        <title>Genome evolution in the allotetraploid frog Xenopus laevis.</title>
        <authorList>
            <person name="Session A.M."/>
            <person name="Uno Y."/>
            <person name="Kwon T."/>
            <person name="Chapman J.A."/>
            <person name="Toyoda A."/>
            <person name="Takahashi S."/>
            <person name="Fukui A."/>
            <person name="Hikosaka A."/>
            <person name="Suzuki A."/>
            <person name="Kondo M."/>
            <person name="van Heeringen S.J."/>
            <person name="Quigley I."/>
            <person name="Heinz S."/>
            <person name="Ogino H."/>
            <person name="Ochi H."/>
            <person name="Hellsten U."/>
            <person name="Lyons J.B."/>
            <person name="Simakov O."/>
            <person name="Putnam N."/>
            <person name="Stites J."/>
            <person name="Kuroki Y."/>
            <person name="Tanaka T."/>
            <person name="Michiue T."/>
            <person name="Watanabe M."/>
            <person name="Bogdanovic O."/>
            <person name="Lister R."/>
            <person name="Georgiou G."/>
            <person name="Paranjpe S.S."/>
            <person name="van Kruijsbergen I."/>
            <person name="Shu S."/>
            <person name="Carlson J."/>
            <person name="Kinoshita T."/>
            <person name="Ohta Y."/>
            <person name="Mawaribuchi S."/>
            <person name="Jenkins J."/>
            <person name="Grimwood J."/>
            <person name="Schmutz J."/>
            <person name="Mitros T."/>
            <person name="Mozaffari S.V."/>
            <person name="Suzuki Y."/>
            <person name="Haramoto Y."/>
            <person name="Yamamoto T.S."/>
            <person name="Takagi C."/>
            <person name="Heald R."/>
            <person name="Miller K."/>
            <person name="Haudenschild C."/>
            <person name="Kitzman J."/>
            <person name="Nakayama T."/>
            <person name="Izutsu Y."/>
            <person name="Robert J."/>
            <person name="Fortriede J."/>
            <person name="Burns K."/>
            <person name="Lotay V."/>
            <person name="Karimi K."/>
            <person name="Yasuoka Y."/>
            <person name="Dichmann D.S."/>
            <person name="Flajnik M.F."/>
            <person name="Houston D.W."/>
            <person name="Shendure J."/>
            <person name="DuPasquier L."/>
            <person name="Vize P.D."/>
            <person name="Zorn A.M."/>
            <person name="Ito M."/>
            <person name="Marcotte E.M."/>
            <person name="Wallingford J.B."/>
            <person name="Ito Y."/>
            <person name="Asashima M."/>
            <person name="Ueno N."/>
            <person name="Matsuda Y."/>
            <person name="Veenstra G.J."/>
            <person name="Fujiyama A."/>
            <person name="Harland R.M."/>
            <person name="Taira M."/>
            <person name="Rokhsar D.S."/>
        </authorList>
    </citation>
    <scope>NUCLEOTIDE SEQUENCE [LARGE SCALE GENOMIC DNA]</scope>
    <source>
        <strain evidence="3">J</strain>
    </source>
</reference>
<evidence type="ECO:0000256" key="1">
    <source>
        <dbReference type="SAM" id="Phobius"/>
    </source>
</evidence>
<keyword evidence="1" id="KW-1133">Transmembrane helix</keyword>
<dbReference type="Proteomes" id="UP000694892">
    <property type="component" value="Chromosome 8L"/>
</dbReference>
<dbReference type="AlphaFoldDB" id="A0A974C8F3"/>
<name>A0A974C8F3_XENLA</name>
<gene>
    <name evidence="2" type="ORF">XELAEV_18039754mg</name>
</gene>